<comment type="caution">
    <text evidence="12">The sequence shown here is derived from an EMBL/GenBank/DDBJ whole genome shotgun (WGS) entry which is preliminary data.</text>
</comment>
<dbReference type="Pfam" id="PF01833">
    <property type="entry name" value="TIG"/>
    <property type="match status" value="9"/>
</dbReference>
<protein>
    <submittedName>
        <fullName evidence="12">Fibrocystin-L</fullName>
    </submittedName>
</protein>
<keyword evidence="6 10" id="KW-1133">Transmembrane helix</keyword>
<name>A0A210QLZ0_MIZYE</name>
<dbReference type="Pfam" id="PF24606">
    <property type="entry name" value="CEMIP_beta-hel"/>
    <property type="match status" value="1"/>
</dbReference>
<evidence type="ECO:0000256" key="6">
    <source>
        <dbReference type="ARBA" id="ARBA00022989"/>
    </source>
</evidence>
<dbReference type="SUPFAM" id="SSF51126">
    <property type="entry name" value="Pectin lyase-like"/>
    <property type="match status" value="1"/>
</dbReference>
<sequence length="3748" mass="407034">MIWEQRTSPTMPAGEMISSINVKSLSNKNPGMFSFEVSMVMYNCGHTVPQIKPYGGRQISKNVFEVTSKSGNNVRVTVKRFQAATHPIGGTTTLKANGKKKKVPVSWDMDEYRVTEHLENIDLEAMGLLEVVKHGHCADFTWTYKFVTKLGKQELLEVVETDPIGGPFESEVKRQRTGRTEYDPCTPDQIRTPHTKPQVSVTVNSIPSACSGHCQFEWTDIDTPTITSFSPLQGSVGDQLTITGSLFSGNMEDNRVTVGDLDCPLDCTAPSSCDETQLVCSLGNGPTGSVNVTVRVPSKGETTTTTASKFMYTSGVDSYTPVKGSIAGGTLLTFTGHGIPSDVSVRIGSQSCTVVLPVATSRFSCQTPAQIAGDKFVSVTIGGRIFDNFPKFTYDSSTTVTPVVRARTMSSPNPSILGGETVSFTGSGFENACTKLLLVKPGTHGETDTMVSADVDVVSDTEATAVLPSTRPGVYNIRIQCQHGYALNENNLQIEYQFAIKAVHPLMGSAYGGTRVTFKGVGFGDDHSKLTTTVGSHVCVIDPVTFSSTEFVCQVARTGKIHTISNNGTSARLGTGYNWHPRNGQYEVGDTIQWSFKAPQDEFKMGVYELINATGTEELINGINSGDPVHIGSHRKDLSEAKVHYFWSRFLDQGKADPARILFRAQYTVTEKTKRSEAISVTIGDTVKHTALHVVDSGLTIDPGDCELSVPDCTAPDPPSTDLFYFSFLPCLGAVVTSISPTVATDKDDITIKTLLPGNQICHTEISMGPKMCRVHSLINDGVICRIDPGTDMVVGQSVPITVRTTELGYGILVMPNPYFSFRSRVIGSSPEQGSAAGGTTLVITGMGLNGGTPIVGGAECEVLEESFTEVKCKTPRMSVSTNSKGDTRRVIQFFHPNSPGGVLSPQLAFRYLLVVKLTSVSPREVFGLTTIYLGGYGFGTEIEKVSVTIGQEKCVVKSVKDNLVTCEIACLSAELHLVEVNIESVGSAQSDTPFQIQGRPAVGAVSPPSGSIYGGVKLTITGNAFYEDATTVTVGGEDCPVPGTVSTCQLICELPPAEGAGVQPIEVTLGSTPVTGSTVHFDYSAEKTAVVSGVVPAEGTTGTEMSIDGQFFDVASRHVYVGGSLCTVQTETSELITCKLGDRAAGVTDVVVMVPGYGRSAPEGDENKFTYQLNVHTPLDPKTGPTYGGQHVTITGTGFDPDATSVTLADSECDVLSGLSSLTKLVFSTPSGSGTVDVEVSQGSLQQVITNGYKYEGSVSDPAVIESITPQTGGTVGGTRVTFIGSNFGGDADKVKVEIAGVACVVQSPIEDTSVVCVTSSSGGARTGTASMSIHSKPTQLSPDSQDVKFQFVDKYSSEFTWGGSPPPVAGDIVVVSMEMTLMIDVVEVPVLTMLLIDGGTVIFDETKSNILLQAHNILITNQGKLQVGTEEKPYISDVTILLHGHYLAQELLPIYGSKVLAVREGTLNLHGIPRSSWTKLAATAVEGATDIVLNDPVNWRLGDLIVIATTGNKASQGQTETRKIQEVSEDGRTLTLTQPLEHEHLGETLTHGGHDFEVRAEVGLLSHNVKVIGSNNDRLTEKVEECEKGSDTVEFESQTCFSRRFGAEISSDQFGAQILVHAPEPDKDHVIIQISNTEITNAGQAFHHGRHPIHFHLNGDMSKSYVRGTAIHDTFNRALNIHATNNLLVENNVVYNVMGGAIFLEDGIETGNTIQNNLVVFTKASASLQTDDIAPAAFWITNPKNTIQNNIAAGGTHSGFSYRFGKQTEGSSRSLTVPPNTPLKKFYANTAHSMGLYGLWVFQEENYAYEKINREGAPMVTIFEDFTAYQCEKAAEFVNIDDFCLENLYSLHNEFTAVEVKFQLNNRGSVFEDKTCIKGGVYVAYDPTLPLHPKWDAGDGSAAVTTYGVVFPHGKGGKVNGVTFVNYHTLGSSAITFSKSFDNCSTNCGSYNYKVMQVDFINTVQRVLFPWEHTGVIEDDGTLTDSDGAAKVVVCSPPFLSVCSKEFPTEDQFNYGDIEVCLCPAETRFHRLVVEGMNHTTNQGKRLVATYLGGSSVSAYATKHTTHKPSWAMILLESSAEVLLEFEDTEPADHLSYSGMVYDFNQGPADDINYLILCHNMETRPDKFFYNGETEREESPSALSSADKDGTWYFYKDSKRLCYLVSSQSDESVETSPTVNSRDHPIVLNTFKCEYDGCVTPDKKTMPPSCDPDSTHVLKTWEQFCSELPTAKKCDEGADVEIKAGIWVTMGTTSTARLNKLIIRGTLKARNEADVNIIIKATYIIVIGGQLIIGCDDPFVGKATLMLLGNRRTPVFTDRSGSGADVPIGAKVLASFGGLTLNGTGPKVPWTTLGRSAAVGETTVTLAVKVTDWKVNDEVLLTATGYNSKEAEKRRIRFINNEGATTVLELDAGLTYSHTVGAENFNGTSYSIAAEIGDLTRNIKIIGEDDDGLMKESFGARVLVATWEDMGTGDVWQGYARLQNTEFYHTGQEGWTGSHDPRFSLTYKDTGPAGVPAFPSSVKNCVFHDGFSTAVGVFGAPDLLIEYNIIYHTVGTSIQTQSANTMLYYNLLCLMLWRGTYGDRHDTKLTGYTGSVESYTEKDLVMVGNHVSSSERTCLNVFPHPCDSDVVPWRDNVVHTCLIGMALFPTNEGQPVGVECVRYTGITAYKNWDYGMFYVGAASVEFDGVTLLDNGVGIWGLVHSPSALSHELVNKYLMVNNSLVVLRSQNFDCKNDVIDETDNSYILSRQVGKSFRIEGTGYTGVATGSFSSSHNEGPVMPLLNTMSYNSIGGHTVIKDTTFANLNKCPNNRDRAISTSPNTDDLIHPTFVECIKVVPEDNNNKDHLLYFHRARVEQVNPSSCVDMECDGHKKVMVHDKDGSLLGKSGTVLSMSEWMYGEDPRRGSGDHRIPTAMLLDVSSENQLDPRELATERGIVRDPTCVIQGAWQAHLCTHYNYKMVIIESMDSDTETRRLSPIAVLGETDTDPRVGYLDLINGPQDHGRCFGNTCRKRISTFSMVVATNLSYRMFFSSTPPQWLRLSMLLSERFHKFKIAIYYFKANRIDVFAHGEYKPPKNSYYDGNEQLFYLDTYTDKDKYIPTIDDDCGTNFYETESKLLHLIVCGDGSVDIKVSKAVFMHISLPSMSDEDLHLTNLLKHLAQFLGVAEELVKVREAITDTESRHKRATGSTTYVVQIADQPCNTTLCASESLTFDAADLVILANKIVNAFLLGQISDILNVTVNSMNIDEVLPSTTDPTWKMIVDSGNVTTVLKVLDSLQFETAIIEDTEGNPFKQQPVLHFVDENGDHASILGISTMPWEVTATLRAGAGNSSGCTPTLAGTSTVNFVDGWANFTDLLISCTGAAYMINFDITSPTGTNFTLTSANLTILPRNITAAVASVTSPKYTGEPFGVTVHLKDAATDAVITDVGWKGHTWTAEVRVSDTYEFSGSLTGTVNVTFDHITGLATFDALVLNTAGIFVLIINVTSSPADYSFTVEQEESIEWVNMKMSTTHANIGSVKYNLDYSVYGTTAFARATCNSMMQMNNAITLSNCTSSPGSVIVSFVLTGTNTTMDEFLDMLCQNISSSLSFSFNGTTATLDKYVTVGGSEPSNCFPQDAGEIEAESSSSMLGIILGVLIVLIVLLVIGVAIYCIKAKEKLHRLKITQVSQMLDEEEMEEPITEKPPGPPGTFLFSPDPTYIDDPPDQLFRQDTFMGFRDYFPERQMPPIGNSFRERPKTAKKFSFH</sequence>
<organism evidence="12 13">
    <name type="scientific">Mizuhopecten yessoensis</name>
    <name type="common">Japanese scallop</name>
    <name type="synonym">Patinopecten yessoensis</name>
    <dbReference type="NCBI Taxonomy" id="6573"/>
    <lineage>
        <taxon>Eukaryota</taxon>
        <taxon>Metazoa</taxon>
        <taxon>Spiralia</taxon>
        <taxon>Lophotrochozoa</taxon>
        <taxon>Mollusca</taxon>
        <taxon>Bivalvia</taxon>
        <taxon>Autobranchia</taxon>
        <taxon>Pteriomorphia</taxon>
        <taxon>Pectinida</taxon>
        <taxon>Pectinoidea</taxon>
        <taxon>Pectinidae</taxon>
        <taxon>Mizuhopecten</taxon>
    </lineage>
</organism>
<evidence type="ECO:0000313" key="12">
    <source>
        <dbReference type="EMBL" id="OWF49746.1"/>
    </source>
</evidence>
<proteinExistence type="predicted"/>
<dbReference type="GO" id="GO:0042995">
    <property type="term" value="C:cell projection"/>
    <property type="evidence" value="ECO:0007669"/>
    <property type="project" value="UniProtKB-SubCell"/>
</dbReference>
<evidence type="ECO:0000256" key="8">
    <source>
        <dbReference type="ARBA" id="ARBA00023273"/>
    </source>
</evidence>
<dbReference type="SUPFAM" id="SSF81296">
    <property type="entry name" value="E set domains"/>
    <property type="match status" value="9"/>
</dbReference>
<dbReference type="Pfam" id="PF10162">
    <property type="entry name" value="G8"/>
    <property type="match status" value="2"/>
</dbReference>
<keyword evidence="10" id="KW-0472">Membrane</keyword>
<evidence type="ECO:0000256" key="5">
    <source>
        <dbReference type="ARBA" id="ARBA00022729"/>
    </source>
</evidence>
<evidence type="ECO:0000256" key="4">
    <source>
        <dbReference type="ARBA" id="ARBA00022475"/>
    </source>
</evidence>
<evidence type="ECO:0000259" key="11">
    <source>
        <dbReference type="PROSITE" id="PS51484"/>
    </source>
</evidence>
<dbReference type="InterPro" id="IPR011050">
    <property type="entry name" value="Pectin_lyase_fold/virulence"/>
</dbReference>
<comment type="subcellular location">
    <subcellularLocation>
        <location evidence="2">Cell membrane</location>
    </subcellularLocation>
    <subcellularLocation>
        <location evidence="3">Cell projection</location>
    </subcellularLocation>
    <subcellularLocation>
        <location evidence="1">Membrane</location>
        <topology evidence="1">Single-pass membrane protein</topology>
    </subcellularLocation>
</comment>
<evidence type="ECO:0000256" key="7">
    <source>
        <dbReference type="ARBA" id="ARBA00023180"/>
    </source>
</evidence>
<dbReference type="InterPro" id="IPR055401">
    <property type="entry name" value="CEMIP_beta-hel_dom"/>
</dbReference>
<dbReference type="InterPro" id="IPR006626">
    <property type="entry name" value="PbH1"/>
</dbReference>
<evidence type="ECO:0000256" key="10">
    <source>
        <dbReference type="SAM" id="Phobius"/>
    </source>
</evidence>
<dbReference type="OrthoDB" id="120976at2759"/>
<feature type="transmembrane region" description="Helical" evidence="10">
    <location>
        <begin position="3632"/>
        <end position="3656"/>
    </location>
</feature>
<accession>A0A210QLZ0</accession>
<dbReference type="Proteomes" id="UP000242188">
    <property type="component" value="Unassembled WGS sequence"/>
</dbReference>
<keyword evidence="5" id="KW-0732">Signal</keyword>
<feature type="region of interest" description="Disordered" evidence="9">
    <location>
        <begin position="167"/>
        <end position="196"/>
    </location>
</feature>
<dbReference type="SMART" id="SM00429">
    <property type="entry name" value="IPT"/>
    <property type="match status" value="8"/>
</dbReference>
<gene>
    <name evidence="12" type="ORF">KP79_PYT22503</name>
</gene>
<evidence type="ECO:0000256" key="2">
    <source>
        <dbReference type="ARBA" id="ARBA00004236"/>
    </source>
</evidence>
<evidence type="ECO:0000256" key="3">
    <source>
        <dbReference type="ARBA" id="ARBA00004316"/>
    </source>
</evidence>
<keyword evidence="13" id="KW-1185">Reference proteome</keyword>
<dbReference type="EMBL" id="NEDP02002959">
    <property type="protein sequence ID" value="OWF49746.1"/>
    <property type="molecule type" value="Genomic_DNA"/>
</dbReference>
<dbReference type="CDD" id="cd00603">
    <property type="entry name" value="IPT_PCSR"/>
    <property type="match status" value="8"/>
</dbReference>
<feature type="compositionally biased region" description="Basic and acidic residues" evidence="9">
    <location>
        <begin position="170"/>
        <end position="182"/>
    </location>
</feature>
<keyword evidence="8" id="KW-0966">Cell projection</keyword>
<keyword evidence="7" id="KW-0325">Glycoprotein</keyword>
<reference evidence="12 13" key="1">
    <citation type="journal article" date="2017" name="Nat. Ecol. Evol.">
        <title>Scallop genome provides insights into evolution of bilaterian karyotype and development.</title>
        <authorList>
            <person name="Wang S."/>
            <person name="Zhang J."/>
            <person name="Jiao W."/>
            <person name="Li J."/>
            <person name="Xun X."/>
            <person name="Sun Y."/>
            <person name="Guo X."/>
            <person name="Huan P."/>
            <person name="Dong B."/>
            <person name="Zhang L."/>
            <person name="Hu X."/>
            <person name="Sun X."/>
            <person name="Wang J."/>
            <person name="Zhao C."/>
            <person name="Wang Y."/>
            <person name="Wang D."/>
            <person name="Huang X."/>
            <person name="Wang R."/>
            <person name="Lv J."/>
            <person name="Li Y."/>
            <person name="Zhang Z."/>
            <person name="Liu B."/>
            <person name="Lu W."/>
            <person name="Hui Y."/>
            <person name="Liang J."/>
            <person name="Zhou Z."/>
            <person name="Hou R."/>
            <person name="Li X."/>
            <person name="Liu Y."/>
            <person name="Li H."/>
            <person name="Ning X."/>
            <person name="Lin Y."/>
            <person name="Zhao L."/>
            <person name="Xing Q."/>
            <person name="Dou J."/>
            <person name="Li Y."/>
            <person name="Mao J."/>
            <person name="Guo H."/>
            <person name="Dou H."/>
            <person name="Li T."/>
            <person name="Mu C."/>
            <person name="Jiang W."/>
            <person name="Fu Q."/>
            <person name="Fu X."/>
            <person name="Miao Y."/>
            <person name="Liu J."/>
            <person name="Yu Q."/>
            <person name="Li R."/>
            <person name="Liao H."/>
            <person name="Li X."/>
            <person name="Kong Y."/>
            <person name="Jiang Z."/>
            <person name="Chourrout D."/>
            <person name="Li R."/>
            <person name="Bao Z."/>
        </authorList>
    </citation>
    <scope>NUCLEOTIDE SEQUENCE [LARGE SCALE GENOMIC DNA]</scope>
    <source>
        <strain evidence="12 13">PY_sf001</strain>
    </source>
</reference>
<keyword evidence="10" id="KW-0812">Transmembrane</keyword>
<feature type="domain" description="G8" evidence="11">
    <location>
        <begin position="2221"/>
        <end position="2357"/>
    </location>
</feature>
<dbReference type="InterPro" id="IPR013783">
    <property type="entry name" value="Ig-like_fold"/>
</dbReference>
<keyword evidence="4" id="KW-1003">Cell membrane</keyword>
<evidence type="ECO:0000313" key="13">
    <source>
        <dbReference type="Proteomes" id="UP000242188"/>
    </source>
</evidence>
<dbReference type="InterPro" id="IPR014756">
    <property type="entry name" value="Ig_E-set"/>
</dbReference>
<dbReference type="STRING" id="6573.A0A210QLZ0"/>
<dbReference type="SMART" id="SM01225">
    <property type="entry name" value="G8"/>
    <property type="match status" value="2"/>
</dbReference>
<evidence type="ECO:0000256" key="1">
    <source>
        <dbReference type="ARBA" id="ARBA00004167"/>
    </source>
</evidence>
<dbReference type="PANTHER" id="PTHR46769:SF2">
    <property type="entry name" value="FIBROCYSTIN-L ISOFORM 2 PRECURSOR-RELATED"/>
    <property type="match status" value="1"/>
</dbReference>
<dbReference type="GO" id="GO:0005886">
    <property type="term" value="C:plasma membrane"/>
    <property type="evidence" value="ECO:0007669"/>
    <property type="project" value="UniProtKB-SubCell"/>
</dbReference>
<dbReference type="InterPro" id="IPR052387">
    <property type="entry name" value="Fibrocystin"/>
</dbReference>
<feature type="domain" description="G8" evidence="11">
    <location>
        <begin position="1361"/>
        <end position="1484"/>
    </location>
</feature>
<dbReference type="SMART" id="SM00710">
    <property type="entry name" value="PbH1"/>
    <property type="match status" value="6"/>
</dbReference>
<dbReference type="PROSITE" id="PS51484">
    <property type="entry name" value="G8"/>
    <property type="match status" value="2"/>
</dbReference>
<evidence type="ECO:0000256" key="9">
    <source>
        <dbReference type="SAM" id="MobiDB-lite"/>
    </source>
</evidence>
<dbReference type="InterPro" id="IPR002909">
    <property type="entry name" value="IPT_dom"/>
</dbReference>
<dbReference type="Gene3D" id="2.60.40.10">
    <property type="entry name" value="Immunoglobulins"/>
    <property type="match status" value="9"/>
</dbReference>
<dbReference type="PANTHER" id="PTHR46769">
    <property type="entry name" value="POLYCYSTIC KIDNEY AND HEPATIC DISEASE 1 (AUTOSOMAL RECESSIVE)-LIKE 1"/>
    <property type="match status" value="1"/>
</dbReference>
<dbReference type="InterPro" id="IPR019316">
    <property type="entry name" value="G8_domain"/>
</dbReference>